<accession>A0AAW9SKM0</accession>
<keyword evidence="2" id="KW-1185">Reference proteome</keyword>
<gene>
    <name evidence="1" type="ORF">AAG747_25435</name>
</gene>
<dbReference type="RefSeq" id="WP_346824067.1">
    <property type="nucleotide sequence ID" value="NZ_JBDKWZ010000021.1"/>
</dbReference>
<evidence type="ECO:0000313" key="2">
    <source>
        <dbReference type="Proteomes" id="UP001403385"/>
    </source>
</evidence>
<evidence type="ECO:0000313" key="1">
    <source>
        <dbReference type="EMBL" id="MEN7551286.1"/>
    </source>
</evidence>
<dbReference type="EMBL" id="JBDKWZ010000021">
    <property type="protein sequence ID" value="MEN7551286.1"/>
    <property type="molecule type" value="Genomic_DNA"/>
</dbReference>
<sequence>MKQSMLIKMLTLTLFTGLIGTFVAYRAGFFKATLDSNSHSSQMDTLQRTDSISLKKQWMPSSKVLILKENDLLKKDSLEPPFHSDSVKIKDPKIMGSSKSGILLTPEILLDSPSTPQKHP</sequence>
<reference evidence="1 2" key="1">
    <citation type="submission" date="2024-04" db="EMBL/GenBank/DDBJ databases">
        <title>Novel genus in family Flammeovirgaceae.</title>
        <authorList>
            <person name="Nguyen T.H."/>
            <person name="Vuong T.Q."/>
            <person name="Le H."/>
            <person name="Kim S.-G."/>
        </authorList>
    </citation>
    <scope>NUCLEOTIDE SEQUENCE [LARGE SCALE GENOMIC DNA]</scope>
    <source>
        <strain evidence="1 2">JCM 23209</strain>
    </source>
</reference>
<dbReference type="Proteomes" id="UP001403385">
    <property type="component" value="Unassembled WGS sequence"/>
</dbReference>
<comment type="caution">
    <text evidence="1">The sequence shown here is derived from an EMBL/GenBank/DDBJ whole genome shotgun (WGS) entry which is preliminary data.</text>
</comment>
<proteinExistence type="predicted"/>
<dbReference type="AlphaFoldDB" id="A0AAW9SKM0"/>
<name>A0AAW9SKM0_9BACT</name>
<protein>
    <submittedName>
        <fullName evidence="1">Uncharacterized protein</fullName>
    </submittedName>
</protein>
<organism evidence="1 2">
    <name type="scientific">Rapidithrix thailandica</name>
    <dbReference type="NCBI Taxonomy" id="413964"/>
    <lineage>
        <taxon>Bacteria</taxon>
        <taxon>Pseudomonadati</taxon>
        <taxon>Bacteroidota</taxon>
        <taxon>Cytophagia</taxon>
        <taxon>Cytophagales</taxon>
        <taxon>Flammeovirgaceae</taxon>
        <taxon>Rapidithrix</taxon>
    </lineage>
</organism>